<evidence type="ECO:0000256" key="3">
    <source>
        <dbReference type="ARBA" id="ARBA00023157"/>
    </source>
</evidence>
<dbReference type="Gene3D" id="2.120.10.30">
    <property type="entry name" value="TolB, C-terminal domain"/>
    <property type="match status" value="1"/>
</dbReference>
<reference evidence="8" key="1">
    <citation type="submission" date="2015-08" db="UniProtKB">
        <authorList>
            <consortium name="WormBaseParasite"/>
        </authorList>
    </citation>
    <scope>IDENTIFICATION</scope>
</reference>
<sequence length="345" mass="40291">MFRGCYLIISIVFLPIISIIVYQLIFNLDIDKRVYNHISGECSYSRIFNSGINNIIQVGDYIYFYTSGENNFSTINAYNDYNNQYFTFSLIYGDKKNKIQHSFGYLSVYKDNLYVINHLNKFTDAIEVFNIRFQEKTLKYLKTLKHSKFYNLQGIFAVGKDSFYLTQQYYFKNIYIKFLEIFLSLPTGSVLYYNGLEAIPVTNGIVSPKGLLINEKKTRMFVPSYGSKKILQYRIYKTNDNVIFLNDISLGVSPVNIIKFVNNEYIIPTHPLRIYYLITQFFMPSYLTPSQVLKLKWNKSKKKFITEQLYANDGASISFIENAVLFKDTLLVSNKKSAIQCSKHM</sequence>
<evidence type="ECO:0000256" key="2">
    <source>
        <dbReference type="ARBA" id="ARBA00022801"/>
    </source>
</evidence>
<name>A0A0K0ENE2_STRER</name>
<dbReference type="InterPro" id="IPR051288">
    <property type="entry name" value="Serum_paraoxonase/arylesterase"/>
</dbReference>
<keyword evidence="6" id="KW-1133">Transmembrane helix</keyword>
<evidence type="ECO:0000313" key="9">
    <source>
        <dbReference type="WBParaSite" id="TCONS_00012444.p1"/>
    </source>
</evidence>
<evidence type="ECO:0000256" key="4">
    <source>
        <dbReference type="ARBA" id="ARBA00023180"/>
    </source>
</evidence>
<keyword evidence="5" id="KW-0479">Metal-binding</keyword>
<dbReference type="GO" id="GO:0046872">
    <property type="term" value="F:metal ion binding"/>
    <property type="evidence" value="ECO:0007669"/>
    <property type="project" value="UniProtKB-KW"/>
</dbReference>
<dbReference type="Pfam" id="PF01731">
    <property type="entry name" value="Arylesterase"/>
    <property type="match status" value="1"/>
</dbReference>
<evidence type="ECO:0000256" key="6">
    <source>
        <dbReference type="SAM" id="Phobius"/>
    </source>
</evidence>
<dbReference type="WBParaSite" id="SSTP_0001097900.1">
    <property type="protein sequence ID" value="SSTP_0001097900.1"/>
    <property type="gene ID" value="SSTP_0001097900"/>
</dbReference>
<keyword evidence="5" id="KW-0106">Calcium</keyword>
<dbReference type="SUPFAM" id="SSF63829">
    <property type="entry name" value="Calcium-dependent phosphotriesterase"/>
    <property type="match status" value="1"/>
</dbReference>
<evidence type="ECO:0000256" key="1">
    <source>
        <dbReference type="ARBA" id="ARBA00008595"/>
    </source>
</evidence>
<evidence type="ECO:0000313" key="7">
    <source>
        <dbReference type="Proteomes" id="UP000035681"/>
    </source>
</evidence>
<dbReference type="AlphaFoldDB" id="A0A0K0ENE2"/>
<protein>
    <submittedName>
        <fullName evidence="9">Arylesterase</fullName>
    </submittedName>
    <submittedName>
        <fullName evidence="8">HintN domain-containing protein</fullName>
    </submittedName>
</protein>
<dbReference type="PANTHER" id="PTHR11799:SF12">
    <property type="entry name" value="PARAOXONASE-RELATED"/>
    <property type="match status" value="1"/>
</dbReference>
<dbReference type="STRING" id="6248.A0A0K0ENE2"/>
<organism evidence="8">
    <name type="scientific">Strongyloides stercoralis</name>
    <name type="common">Threadworm</name>
    <dbReference type="NCBI Taxonomy" id="6248"/>
    <lineage>
        <taxon>Eukaryota</taxon>
        <taxon>Metazoa</taxon>
        <taxon>Ecdysozoa</taxon>
        <taxon>Nematoda</taxon>
        <taxon>Chromadorea</taxon>
        <taxon>Rhabditida</taxon>
        <taxon>Tylenchina</taxon>
        <taxon>Panagrolaimomorpha</taxon>
        <taxon>Strongyloidoidea</taxon>
        <taxon>Strongyloididae</taxon>
        <taxon>Strongyloides</taxon>
    </lineage>
</organism>
<keyword evidence="6" id="KW-0472">Membrane</keyword>
<dbReference type="InterPro" id="IPR002640">
    <property type="entry name" value="Arylesterase"/>
</dbReference>
<evidence type="ECO:0000313" key="8">
    <source>
        <dbReference type="WBParaSite" id="SSTP_0001097900.1"/>
    </source>
</evidence>
<feature type="binding site" evidence="5">
    <location>
        <position position="256"/>
    </location>
    <ligand>
        <name>Ca(2+)</name>
        <dbReference type="ChEBI" id="CHEBI:29108"/>
        <label>1</label>
        <note>catalytic</note>
    </ligand>
</feature>
<comment type="similarity">
    <text evidence="1">Belongs to the paraoxonase family.</text>
</comment>
<keyword evidence="6" id="KW-0812">Transmembrane</keyword>
<evidence type="ECO:0000256" key="5">
    <source>
        <dbReference type="PIRSR" id="PIRSR602640-2"/>
    </source>
</evidence>
<keyword evidence="2" id="KW-0378">Hydrolase</keyword>
<dbReference type="InterPro" id="IPR011042">
    <property type="entry name" value="6-blade_b-propeller_TolB-like"/>
</dbReference>
<comment type="cofactor">
    <cofactor evidence="5">
        <name>Ca(2+)</name>
        <dbReference type="ChEBI" id="CHEBI:29108"/>
    </cofactor>
    <text evidence="5">Binds 2 calcium ions per subunit.</text>
</comment>
<keyword evidence="7" id="KW-1185">Reference proteome</keyword>
<accession>A0A0K0ENE2</accession>
<feature type="transmembrane region" description="Helical" evidence="6">
    <location>
        <begin position="6"/>
        <end position="25"/>
    </location>
</feature>
<dbReference type="WBParaSite" id="TCONS_00012444.p1">
    <property type="protein sequence ID" value="TCONS_00012444.p1"/>
    <property type="gene ID" value="XLOC_008094"/>
</dbReference>
<dbReference type="PANTHER" id="PTHR11799">
    <property type="entry name" value="PARAOXONASE"/>
    <property type="match status" value="1"/>
</dbReference>
<dbReference type="Proteomes" id="UP000035681">
    <property type="component" value="Unplaced"/>
</dbReference>
<dbReference type="GO" id="GO:0004064">
    <property type="term" value="F:arylesterase activity"/>
    <property type="evidence" value="ECO:0007669"/>
    <property type="project" value="InterPro"/>
</dbReference>
<keyword evidence="4" id="KW-0325">Glycoprotein</keyword>
<keyword evidence="3" id="KW-1015">Disulfide bond</keyword>
<proteinExistence type="inferred from homology"/>